<gene>
    <name evidence="5" type="ORF">M91_21665</name>
</gene>
<comment type="similarity">
    <text evidence="1">Belongs to the CCSER family.</text>
</comment>
<proteinExistence type="inferred from homology"/>
<protein>
    <submittedName>
        <fullName evidence="5">Uncharacterized protein</fullName>
    </submittedName>
</protein>
<dbReference type="PANTHER" id="PTHR22461">
    <property type="entry name" value="SERINE-RICH COILED-COIL DOMAIN-CONTAINING PROTEIN 2-RELATED"/>
    <property type="match status" value="1"/>
</dbReference>
<sequence>MRAESRGFPTDENTILKAVRPVTSSNSDISVDRSADMSPASSTTSLPVSPLAEEPLPFKDIMKDECSMLKLQLKEKDELISQLQEELDAARSVVMLSVHRVALSPTLSCAGEDRLYPVHWPKRNIQVI</sequence>
<feature type="region of interest" description="Disordered" evidence="4">
    <location>
        <begin position="1"/>
        <end position="51"/>
    </location>
</feature>
<dbReference type="EMBL" id="JH883200">
    <property type="protein sequence ID" value="ELR47101.1"/>
    <property type="molecule type" value="Genomic_DNA"/>
</dbReference>
<organism evidence="5 6">
    <name type="scientific">Bos mutus</name>
    <name type="common">wild yak</name>
    <dbReference type="NCBI Taxonomy" id="72004"/>
    <lineage>
        <taxon>Eukaryota</taxon>
        <taxon>Metazoa</taxon>
        <taxon>Chordata</taxon>
        <taxon>Craniata</taxon>
        <taxon>Vertebrata</taxon>
        <taxon>Euteleostomi</taxon>
        <taxon>Mammalia</taxon>
        <taxon>Eutheria</taxon>
        <taxon>Laurasiatheria</taxon>
        <taxon>Artiodactyla</taxon>
        <taxon>Ruminantia</taxon>
        <taxon>Pecora</taxon>
        <taxon>Bovidae</taxon>
        <taxon>Bovinae</taxon>
        <taxon>Bos</taxon>
    </lineage>
</organism>
<evidence type="ECO:0000256" key="3">
    <source>
        <dbReference type="SAM" id="Coils"/>
    </source>
</evidence>
<evidence type="ECO:0000313" key="5">
    <source>
        <dbReference type="EMBL" id="ELR47101.1"/>
    </source>
</evidence>
<feature type="coiled-coil region" evidence="3">
    <location>
        <begin position="66"/>
        <end position="93"/>
    </location>
</feature>
<name>L8HTC9_9CETA</name>
<accession>L8HTC9</accession>
<evidence type="ECO:0000256" key="4">
    <source>
        <dbReference type="SAM" id="MobiDB-lite"/>
    </source>
</evidence>
<dbReference type="InterPro" id="IPR029627">
    <property type="entry name" value="CCSER"/>
</dbReference>
<reference evidence="5 6" key="1">
    <citation type="journal article" date="2012" name="Nat. Genet.">
        <title>The yak genome and adaptation to life at high altitude.</title>
        <authorList>
            <person name="Qiu Q."/>
            <person name="Zhang G."/>
            <person name="Ma T."/>
            <person name="Qian W."/>
            <person name="Wang J."/>
            <person name="Ye Z."/>
            <person name="Cao C."/>
            <person name="Hu Q."/>
            <person name="Kim J."/>
            <person name="Larkin D.M."/>
            <person name="Auvil L."/>
            <person name="Capitanu B."/>
            <person name="Ma J."/>
            <person name="Lewin H.A."/>
            <person name="Qian X."/>
            <person name="Lang Y."/>
            <person name="Zhou R."/>
            <person name="Wang L."/>
            <person name="Wang K."/>
            <person name="Xia J."/>
            <person name="Liao S."/>
            <person name="Pan S."/>
            <person name="Lu X."/>
            <person name="Hou H."/>
            <person name="Wang Y."/>
            <person name="Zang X."/>
            <person name="Yin Y."/>
            <person name="Ma H."/>
            <person name="Zhang J."/>
            <person name="Wang Z."/>
            <person name="Zhang Y."/>
            <person name="Zhang D."/>
            <person name="Yonezawa T."/>
            <person name="Hasegawa M."/>
            <person name="Zhong Y."/>
            <person name="Liu W."/>
            <person name="Zhang Y."/>
            <person name="Huang Z."/>
            <person name="Zhang S."/>
            <person name="Long R."/>
            <person name="Yang H."/>
            <person name="Wang J."/>
            <person name="Lenstra J.A."/>
            <person name="Cooper D.N."/>
            <person name="Wu Y."/>
            <person name="Wang J."/>
            <person name="Shi P."/>
            <person name="Wang J."/>
            <person name="Liu J."/>
        </authorList>
    </citation>
    <scope>NUCLEOTIDE SEQUENCE [LARGE SCALE GENOMIC DNA]</scope>
    <source>
        <strain evidence="6">yakQH1</strain>
    </source>
</reference>
<dbReference type="AlphaFoldDB" id="L8HTC9"/>
<dbReference type="Proteomes" id="UP000011080">
    <property type="component" value="Unassembled WGS sequence"/>
</dbReference>
<evidence type="ECO:0000256" key="1">
    <source>
        <dbReference type="ARBA" id="ARBA00010949"/>
    </source>
</evidence>
<keyword evidence="2 3" id="KW-0175">Coiled coil</keyword>
<evidence type="ECO:0000313" key="6">
    <source>
        <dbReference type="Proteomes" id="UP000011080"/>
    </source>
</evidence>
<dbReference type="PANTHER" id="PTHR22461:SF1">
    <property type="entry name" value="SERINE-RICH COILED-COIL DOMAIN-CONTAINING PROTEIN 1"/>
    <property type="match status" value="1"/>
</dbReference>
<dbReference type="Gene3D" id="1.20.5.170">
    <property type="match status" value="1"/>
</dbReference>
<evidence type="ECO:0000256" key="2">
    <source>
        <dbReference type="ARBA" id="ARBA00023054"/>
    </source>
</evidence>